<proteinExistence type="predicted"/>
<reference evidence="2 3" key="1">
    <citation type="submission" date="2019-03" db="EMBL/GenBank/DDBJ databases">
        <title>Single cell metagenomics reveals metabolic interactions within the superorganism composed of flagellate Streblomastix strix and complex community of Bacteroidetes bacteria on its surface.</title>
        <authorList>
            <person name="Treitli S.C."/>
            <person name="Kolisko M."/>
            <person name="Husnik F."/>
            <person name="Keeling P."/>
            <person name="Hampl V."/>
        </authorList>
    </citation>
    <scope>NUCLEOTIDE SEQUENCE [LARGE SCALE GENOMIC DNA]</scope>
    <source>
        <strain evidence="2">ST1C</strain>
    </source>
</reference>
<feature type="region of interest" description="Disordered" evidence="1">
    <location>
        <begin position="1"/>
        <end position="34"/>
    </location>
</feature>
<evidence type="ECO:0000256" key="1">
    <source>
        <dbReference type="SAM" id="MobiDB-lite"/>
    </source>
</evidence>
<evidence type="ECO:0000313" key="3">
    <source>
        <dbReference type="Proteomes" id="UP000324800"/>
    </source>
</evidence>
<sequence length="88" mass="9996">MSQGSVRLIGTNKYGKNPCTQRQTRAPFGVEPNTLTNGTVSEMEIQFNPKPDFSQYQRSKVGIVQDESLPLIFNWIDTDYTVIEKPFP</sequence>
<accession>A0A5J4TWS1</accession>
<evidence type="ECO:0000313" key="2">
    <source>
        <dbReference type="EMBL" id="KAA6362744.1"/>
    </source>
</evidence>
<organism evidence="2 3">
    <name type="scientific">Streblomastix strix</name>
    <dbReference type="NCBI Taxonomy" id="222440"/>
    <lineage>
        <taxon>Eukaryota</taxon>
        <taxon>Metamonada</taxon>
        <taxon>Preaxostyla</taxon>
        <taxon>Oxymonadida</taxon>
        <taxon>Streblomastigidae</taxon>
        <taxon>Streblomastix</taxon>
    </lineage>
</organism>
<gene>
    <name evidence="2" type="ORF">EZS28_041730</name>
</gene>
<dbReference type="EMBL" id="SNRW01023786">
    <property type="protein sequence ID" value="KAA6362744.1"/>
    <property type="molecule type" value="Genomic_DNA"/>
</dbReference>
<dbReference type="AlphaFoldDB" id="A0A5J4TWS1"/>
<dbReference type="Proteomes" id="UP000324800">
    <property type="component" value="Unassembled WGS sequence"/>
</dbReference>
<name>A0A5J4TWS1_9EUKA</name>
<protein>
    <submittedName>
        <fullName evidence="2">Uncharacterized protein</fullName>
    </submittedName>
</protein>
<comment type="caution">
    <text evidence="2">The sequence shown here is derived from an EMBL/GenBank/DDBJ whole genome shotgun (WGS) entry which is preliminary data.</text>
</comment>